<dbReference type="PRINTS" id="PR00508">
    <property type="entry name" value="S21N4MTFRASE"/>
</dbReference>
<dbReference type="RefSeq" id="WP_209465863.1">
    <property type="nucleotide sequence ID" value="NZ_JAGGLG010000006.1"/>
</dbReference>
<dbReference type="InterPro" id="IPR029063">
    <property type="entry name" value="SAM-dependent_MTases_sf"/>
</dbReference>
<evidence type="ECO:0000259" key="5">
    <source>
        <dbReference type="Pfam" id="PF01555"/>
    </source>
</evidence>
<dbReference type="InterPro" id="IPR002941">
    <property type="entry name" value="DNA_methylase_N4/N6"/>
</dbReference>
<name>A0ABS4JQB8_9FIRM</name>
<dbReference type="InterPro" id="IPR002052">
    <property type="entry name" value="DNA_methylase_N6_adenine_CS"/>
</dbReference>
<feature type="domain" description="DNA methylase N-4/N-6" evidence="5">
    <location>
        <begin position="73"/>
        <end position="104"/>
    </location>
</feature>
<dbReference type="Pfam" id="PF01555">
    <property type="entry name" value="N6_N4_Mtase"/>
    <property type="match status" value="2"/>
</dbReference>
<comment type="similarity">
    <text evidence="1">Belongs to the N(4)/N(6)-methyltransferase family.</text>
</comment>
<keyword evidence="2 6" id="KW-0489">Methyltransferase</keyword>
<dbReference type="GO" id="GO:0032259">
    <property type="term" value="P:methylation"/>
    <property type="evidence" value="ECO:0007669"/>
    <property type="project" value="UniProtKB-KW"/>
</dbReference>
<evidence type="ECO:0000313" key="7">
    <source>
        <dbReference type="Proteomes" id="UP001519289"/>
    </source>
</evidence>
<dbReference type="SUPFAM" id="SSF53335">
    <property type="entry name" value="S-adenosyl-L-methionine-dependent methyltransferases"/>
    <property type="match status" value="2"/>
</dbReference>
<evidence type="ECO:0000313" key="6">
    <source>
        <dbReference type="EMBL" id="MBP2017733.1"/>
    </source>
</evidence>
<keyword evidence="4" id="KW-0680">Restriction system</keyword>
<keyword evidence="7" id="KW-1185">Reference proteome</keyword>
<evidence type="ECO:0000256" key="4">
    <source>
        <dbReference type="ARBA" id="ARBA00022747"/>
    </source>
</evidence>
<evidence type="ECO:0000256" key="1">
    <source>
        <dbReference type="ARBA" id="ARBA00006594"/>
    </source>
</evidence>
<comment type="caution">
    <text evidence="6">The sequence shown here is derived from an EMBL/GenBank/DDBJ whole genome shotgun (WGS) entry which is preliminary data.</text>
</comment>
<dbReference type="PROSITE" id="PS00092">
    <property type="entry name" value="N6_MTASE"/>
    <property type="match status" value="1"/>
</dbReference>
<reference evidence="6 7" key="1">
    <citation type="submission" date="2021-03" db="EMBL/GenBank/DDBJ databases">
        <title>Genomic Encyclopedia of Type Strains, Phase IV (KMG-IV): sequencing the most valuable type-strain genomes for metagenomic binning, comparative biology and taxonomic classification.</title>
        <authorList>
            <person name="Goeker M."/>
        </authorList>
    </citation>
    <scope>NUCLEOTIDE SEQUENCE [LARGE SCALE GENOMIC DNA]</scope>
    <source>
        <strain evidence="6 7">DSM 27138</strain>
    </source>
</reference>
<protein>
    <submittedName>
        <fullName evidence="6">DNA methylase</fullName>
    </submittedName>
</protein>
<dbReference type="InterPro" id="IPR001091">
    <property type="entry name" value="RM_Methyltransferase"/>
</dbReference>
<organism evidence="6 7">
    <name type="scientific">Symbiobacterium terraclitae</name>
    <dbReference type="NCBI Taxonomy" id="557451"/>
    <lineage>
        <taxon>Bacteria</taxon>
        <taxon>Bacillati</taxon>
        <taxon>Bacillota</taxon>
        <taxon>Clostridia</taxon>
        <taxon>Eubacteriales</taxon>
        <taxon>Symbiobacteriaceae</taxon>
        <taxon>Symbiobacterium</taxon>
    </lineage>
</organism>
<keyword evidence="3" id="KW-0808">Transferase</keyword>
<dbReference type="Gene3D" id="3.40.50.150">
    <property type="entry name" value="Vaccinia Virus protein VP39"/>
    <property type="match status" value="2"/>
</dbReference>
<dbReference type="GO" id="GO:0008168">
    <property type="term" value="F:methyltransferase activity"/>
    <property type="evidence" value="ECO:0007669"/>
    <property type="project" value="UniProtKB-KW"/>
</dbReference>
<evidence type="ECO:0000256" key="3">
    <source>
        <dbReference type="ARBA" id="ARBA00022679"/>
    </source>
</evidence>
<dbReference type="Proteomes" id="UP001519289">
    <property type="component" value="Unassembled WGS sequence"/>
</dbReference>
<accession>A0ABS4JQB8</accession>
<dbReference type="EMBL" id="JAGGLG010000006">
    <property type="protein sequence ID" value="MBP2017733.1"/>
    <property type="molecule type" value="Genomic_DNA"/>
</dbReference>
<proteinExistence type="inferred from homology"/>
<evidence type="ECO:0000256" key="2">
    <source>
        <dbReference type="ARBA" id="ARBA00022603"/>
    </source>
</evidence>
<feature type="domain" description="DNA methylase N-4/N-6" evidence="5">
    <location>
        <begin position="491"/>
        <end position="601"/>
    </location>
</feature>
<gene>
    <name evidence="6" type="ORF">J2Z79_001118</name>
</gene>
<sequence length="747" mass="83657">MTSAIERDFPIEHINRLAKVESYRKNIYRPVYHMHKWWAKRLGSVFRATVLGSLLPEDSDVWGQYYIGCDFTGKVVLDPFMGSGTTLGEALRLGAKVIGQDINPVAWFQVRKAFEDVALVDLDRAFEYLASHVAPKITRFYKTQCGKCGSNEADVMYTFWVKELPCPACGTVTPLFPTRVFSKAVYAAKDPRGHSSCPKCGEVNALPDVRHKIAQCGSCHHMYNPHEGTATQSSFKCQNPVCGKTHRIIDVVRKLEKVPTHRMYALDYRCDRCGYRDYKAPSEADLRLYEEASRLLVEEEHLVPDVAIEDGYNTRQILNFNYRLWRDCFNPRQLYCLSTLLHGILDLPPHVATDNVKELFVLLFSATLEFNNMFTSFKGRGTGAVRHMFSHHVLAPEKVPLENNLWGTPDSSGAFSTLFYSKLRKGKEWCQYPSERLINDEGEKSVVYPPLDKPLRARFARTWDDLVNTDANALVRCASSTRLEGIPDGSVDAVITDPPYFDNVNYSELADFFYAWLRLALKGRYPEFEEPTTRRAEEAIVNSAQGKDAAFYSDVMTRVFKEAHRVLKDDGVLVFTFHHADERAWVSVAEAIIDAGFKCVAAWPVQGEMSVGVPLLGKNSIEHDIMLVCKKVTPNDVTTSEAEWEEVLRTILDESTALFDRLVSSNPDAPAGDLVVIAEGVCLKHYSQLRTAIRKSGQPLDAATAVGDVARAVLDRLVKAKARAEANANTNANAKAEVAALPSASAD</sequence>